<dbReference type="PANTHER" id="PTHR30093:SF2">
    <property type="entry name" value="TYPE II SECRETION SYSTEM PROTEIN H"/>
    <property type="match status" value="1"/>
</dbReference>
<dbReference type="InterPro" id="IPR045584">
    <property type="entry name" value="Pilin-like"/>
</dbReference>
<protein>
    <submittedName>
        <fullName evidence="3">Type II secretion system protein G</fullName>
    </submittedName>
</protein>
<dbReference type="EMBL" id="CP019082">
    <property type="protein sequence ID" value="APW61433.1"/>
    <property type="molecule type" value="Genomic_DNA"/>
</dbReference>
<feature type="transmembrane region" description="Helical" evidence="1">
    <location>
        <begin position="20"/>
        <end position="41"/>
    </location>
</feature>
<keyword evidence="4" id="KW-1185">Reference proteome</keyword>
<sequence length="345" mass="37710">MFRQIFRRSPVLSARPGFTLIEILVVVSIVGLLTTLLLPAVQSAREAARRAQCANNLKQIGLALHNYQSAHSSFPLNWRDPRVDPERSRPWYVAGRPYSALTRLLPYIEQQPVYASINFGEETFPSDLTSAFPFPQNQTAYSTRIATYLCPSDSGPSPTPYGCNYRGNYGLGPMPSTNGESFDSGNGFYSFPGVLGPYSFPDGLSHTVAYSERLRGSGDHGGLAPARDFGNILVMDACSSRNADYALACCRLAATRDFPVSRQAGFTWFYGDFGCTAYNHAQEPNGRIPDAVQVDAWIGIVTARGAHAGGVNSLMADGSVRFARDSINRKVWRALGTRNGDELVE</sequence>
<dbReference type="Proteomes" id="UP000186309">
    <property type="component" value="Chromosome"/>
</dbReference>
<dbReference type="PANTHER" id="PTHR30093">
    <property type="entry name" value="GENERAL SECRETION PATHWAY PROTEIN G"/>
    <property type="match status" value="1"/>
</dbReference>
<dbReference type="Pfam" id="PF07596">
    <property type="entry name" value="SBP_bac_10"/>
    <property type="match status" value="1"/>
</dbReference>
<dbReference type="Pfam" id="PF07963">
    <property type="entry name" value="N_methyl"/>
    <property type="match status" value="1"/>
</dbReference>
<reference evidence="4" key="1">
    <citation type="submission" date="2016-12" db="EMBL/GenBank/DDBJ databases">
        <title>Comparative genomics of four Isosphaeraceae planctomycetes: a common pool of plasmids and glycoside hydrolase genes.</title>
        <authorList>
            <person name="Ivanova A."/>
        </authorList>
    </citation>
    <scope>NUCLEOTIDE SEQUENCE [LARGE SCALE GENOMIC DNA]</scope>
    <source>
        <strain evidence="4">PX4</strain>
    </source>
</reference>
<evidence type="ECO:0000313" key="4">
    <source>
        <dbReference type="Proteomes" id="UP000186309"/>
    </source>
</evidence>
<keyword evidence="1" id="KW-0472">Membrane</keyword>
<feature type="domain" description="DUF1559" evidence="2">
    <location>
        <begin position="42"/>
        <end position="329"/>
    </location>
</feature>
<evidence type="ECO:0000256" key="1">
    <source>
        <dbReference type="SAM" id="Phobius"/>
    </source>
</evidence>
<evidence type="ECO:0000313" key="3">
    <source>
        <dbReference type="EMBL" id="APW61433.1"/>
    </source>
</evidence>
<dbReference type="SUPFAM" id="SSF54523">
    <property type="entry name" value="Pili subunits"/>
    <property type="match status" value="1"/>
</dbReference>
<gene>
    <name evidence="3" type="primary">xcpT_9</name>
    <name evidence="3" type="ORF">BSF38_02947</name>
</gene>
<keyword evidence="1" id="KW-1133">Transmembrane helix</keyword>
<evidence type="ECO:0000259" key="2">
    <source>
        <dbReference type="Pfam" id="PF07596"/>
    </source>
</evidence>
<dbReference type="NCBIfam" id="TIGR04294">
    <property type="entry name" value="pre_pil_HX9DG"/>
    <property type="match status" value="1"/>
</dbReference>
<dbReference type="NCBIfam" id="TIGR02532">
    <property type="entry name" value="IV_pilin_GFxxxE"/>
    <property type="match status" value="1"/>
</dbReference>
<proteinExistence type="predicted"/>
<dbReference type="Gene3D" id="3.30.700.10">
    <property type="entry name" value="Glycoprotein, Type 4 Pilin"/>
    <property type="match status" value="1"/>
</dbReference>
<dbReference type="InterPro" id="IPR011453">
    <property type="entry name" value="DUF1559"/>
</dbReference>
<dbReference type="KEGG" id="pbor:BSF38_02947"/>
<dbReference type="InterPro" id="IPR012902">
    <property type="entry name" value="N_methyl_site"/>
</dbReference>
<keyword evidence="1" id="KW-0812">Transmembrane</keyword>
<organism evidence="3 4">
    <name type="scientific">Paludisphaera borealis</name>
    <dbReference type="NCBI Taxonomy" id="1387353"/>
    <lineage>
        <taxon>Bacteria</taxon>
        <taxon>Pseudomonadati</taxon>
        <taxon>Planctomycetota</taxon>
        <taxon>Planctomycetia</taxon>
        <taxon>Isosphaerales</taxon>
        <taxon>Isosphaeraceae</taxon>
        <taxon>Paludisphaera</taxon>
    </lineage>
</organism>
<dbReference type="STRING" id="1387353.BSF38_02947"/>
<dbReference type="AlphaFoldDB" id="A0A1U7CRC7"/>
<name>A0A1U7CRC7_9BACT</name>
<accession>A0A1U7CRC7</accession>
<dbReference type="InterPro" id="IPR027558">
    <property type="entry name" value="Pre_pil_HX9DG_C"/>
</dbReference>